<evidence type="ECO:0000256" key="1">
    <source>
        <dbReference type="SAM" id="MobiDB-lite"/>
    </source>
</evidence>
<protein>
    <recommendedName>
        <fullName evidence="2">DUF6532 domain-containing protein</fullName>
    </recommendedName>
</protein>
<keyword evidence="4" id="KW-1185">Reference proteome</keyword>
<proteinExistence type="predicted"/>
<comment type="caution">
    <text evidence="3">The sequence shown here is derived from an EMBL/GenBank/DDBJ whole genome shotgun (WGS) entry which is preliminary data.</text>
</comment>
<feature type="compositionally biased region" description="Basic and acidic residues" evidence="1">
    <location>
        <begin position="237"/>
        <end position="251"/>
    </location>
</feature>
<sequence length="608" mass="67796">MSEVYTAERTVTHKIKCSHGVSDDSDTKRKVPSQIERGHISQSHSPHQEQSDSEEGQSDTSSSSQEDSEAEKSDGDDDLEAMEKNPQALEKTFAEETAFWVEEDASLSPSHRRTRSKARKASSSGSRSHSLSAPPISRSPSPSPVAASKSGQSQYTNEVDLRPRSQHRKGNHPDLPTLGKKRPAREHSDLEGDAAAPPPKKTSKSDRARHSASANTERNQKHDMSQSQAPGGKSVMKRKEAPDMQHHASKDTRKRAASKREDEIPKFVKPNAASDTSTDSKRRREAKEKKALASSKSHPKKRTSHTLDSDEDSTVEDASGTDSDPEDSGIEIVPPQHGKLKLTDQHRRVRRVLQHSIYTMLVDIGLKNAFPDGPQKQGKIVYRALTSAAGEYGYDDILKRLKKQDEYASELSKIPSQRIPTFRSHVRKLAEGQPCTAFGLMSCDKDKGDWLQEGFRYIYPFDYENKSIKASKPYSPPVFLEILRVAFFKRPSSLGFKICKHFESSLPDKPDEKELPASLLALVATALHAAIEDCKHGHAQPRDFTSNDYWGIYKDHMQELSTIRTRGPVQYHVLMHGFWRQLSSPMGNSSQAGVPRKSFLDVAAMDVD</sequence>
<dbReference type="Proteomes" id="UP000184267">
    <property type="component" value="Unassembled WGS sequence"/>
</dbReference>
<dbReference type="AlphaFoldDB" id="A0A1M2VVE3"/>
<evidence type="ECO:0000313" key="3">
    <source>
        <dbReference type="EMBL" id="OJT11577.1"/>
    </source>
</evidence>
<feature type="compositionally biased region" description="Basic residues" evidence="1">
    <location>
        <begin position="110"/>
        <end position="120"/>
    </location>
</feature>
<name>A0A1M2VVE3_TRAPU</name>
<feature type="region of interest" description="Disordered" evidence="1">
    <location>
        <begin position="1"/>
        <end position="343"/>
    </location>
</feature>
<dbReference type="STRING" id="154538.A0A1M2VVE3"/>
<dbReference type="EMBL" id="MNAD01000621">
    <property type="protein sequence ID" value="OJT11577.1"/>
    <property type="molecule type" value="Genomic_DNA"/>
</dbReference>
<evidence type="ECO:0000313" key="4">
    <source>
        <dbReference type="Proteomes" id="UP000184267"/>
    </source>
</evidence>
<feature type="compositionally biased region" description="Low complexity" evidence="1">
    <location>
        <begin position="121"/>
        <end position="150"/>
    </location>
</feature>
<dbReference type="Pfam" id="PF20149">
    <property type="entry name" value="DUF6532"/>
    <property type="match status" value="1"/>
</dbReference>
<dbReference type="OrthoDB" id="2756226at2759"/>
<feature type="compositionally biased region" description="Acidic residues" evidence="1">
    <location>
        <begin position="66"/>
        <end position="80"/>
    </location>
</feature>
<feature type="compositionally biased region" description="Basic and acidic residues" evidence="1">
    <location>
        <begin position="278"/>
        <end position="291"/>
    </location>
</feature>
<reference evidence="3 4" key="1">
    <citation type="submission" date="2016-10" db="EMBL/GenBank/DDBJ databases">
        <title>Genome sequence of the basidiomycete white-rot fungus Trametes pubescens.</title>
        <authorList>
            <person name="Makela M.R."/>
            <person name="Granchi Z."/>
            <person name="Peng M."/>
            <person name="De Vries R.P."/>
            <person name="Grigoriev I."/>
            <person name="Riley R."/>
            <person name="Hilden K."/>
        </authorList>
    </citation>
    <scope>NUCLEOTIDE SEQUENCE [LARGE SCALE GENOMIC DNA]</scope>
    <source>
        <strain evidence="3 4">FBCC735</strain>
    </source>
</reference>
<gene>
    <name evidence="3" type="ORF">TRAPUB_11906</name>
</gene>
<evidence type="ECO:0000259" key="2">
    <source>
        <dbReference type="Pfam" id="PF20149"/>
    </source>
</evidence>
<dbReference type="InterPro" id="IPR045341">
    <property type="entry name" value="DUF6532"/>
</dbReference>
<dbReference type="OMA" id="HGSMANT"/>
<accession>A0A1M2VVE3</accession>
<feature type="domain" description="DUF6532" evidence="2">
    <location>
        <begin position="363"/>
        <end position="562"/>
    </location>
</feature>
<organism evidence="3 4">
    <name type="scientific">Trametes pubescens</name>
    <name type="common">White-rot fungus</name>
    <dbReference type="NCBI Taxonomy" id="154538"/>
    <lineage>
        <taxon>Eukaryota</taxon>
        <taxon>Fungi</taxon>
        <taxon>Dikarya</taxon>
        <taxon>Basidiomycota</taxon>
        <taxon>Agaricomycotina</taxon>
        <taxon>Agaricomycetes</taxon>
        <taxon>Polyporales</taxon>
        <taxon>Polyporaceae</taxon>
        <taxon>Trametes</taxon>
    </lineage>
</organism>